<accession>A0A6J5HR92</accession>
<dbReference type="InterPro" id="IPR013974">
    <property type="entry name" value="SAF"/>
</dbReference>
<dbReference type="Proteomes" id="UP000507979">
    <property type="component" value="Unassembled WGS sequence"/>
</dbReference>
<proteinExistence type="predicted"/>
<dbReference type="AlphaFoldDB" id="A0A6J5HR92"/>
<dbReference type="CDD" id="cd11613">
    <property type="entry name" value="SAF_AH_GD"/>
    <property type="match status" value="1"/>
</dbReference>
<dbReference type="Gene3D" id="2.30.130.110">
    <property type="match status" value="1"/>
</dbReference>
<keyword evidence="4" id="KW-1185">Reference proteome</keyword>
<dbReference type="InterPro" id="IPR044144">
    <property type="entry name" value="SAF_UxaA/GarD"/>
</dbReference>
<keyword evidence="1" id="KW-0456">Lyase</keyword>
<organism evidence="3 4">
    <name type="scientific">Achromobacter insuavis</name>
    <dbReference type="NCBI Taxonomy" id="1287735"/>
    <lineage>
        <taxon>Bacteria</taxon>
        <taxon>Pseudomonadati</taxon>
        <taxon>Pseudomonadota</taxon>
        <taxon>Betaproteobacteria</taxon>
        <taxon>Burkholderiales</taxon>
        <taxon>Alcaligenaceae</taxon>
        <taxon>Achromobacter</taxon>
    </lineage>
</organism>
<feature type="domain" description="SAF" evidence="2">
    <location>
        <begin position="27"/>
        <end position="98"/>
    </location>
</feature>
<dbReference type="EMBL" id="CADIJR010000018">
    <property type="protein sequence ID" value="CAB3645177.1"/>
    <property type="molecule type" value="Genomic_DNA"/>
</dbReference>
<dbReference type="GO" id="GO:0016829">
    <property type="term" value="F:lyase activity"/>
    <property type="evidence" value="ECO:0007669"/>
    <property type="project" value="UniProtKB-KW"/>
</dbReference>
<gene>
    <name evidence="3" type="ORF">LMG26845_02394</name>
</gene>
<evidence type="ECO:0000313" key="4">
    <source>
        <dbReference type="Proteomes" id="UP000507979"/>
    </source>
</evidence>
<name>A0A6J5HR92_9BURK</name>
<sequence>MQNINTQKIMTRQATLDPQLLLISPEDNCLIVRHALPAGARVQLEDGSAVIAAPLGLGHKLARHAMPAGEKILKYGAIIGSLTAAVAAGDHIHTHNLDSDYTPTYTLEEGRAFTDRH</sequence>
<evidence type="ECO:0000259" key="2">
    <source>
        <dbReference type="SMART" id="SM00858"/>
    </source>
</evidence>
<protein>
    <recommendedName>
        <fullName evidence="2">SAF domain-containing protein</fullName>
    </recommendedName>
</protein>
<evidence type="ECO:0000256" key="1">
    <source>
        <dbReference type="ARBA" id="ARBA00023239"/>
    </source>
</evidence>
<evidence type="ECO:0000313" key="3">
    <source>
        <dbReference type="EMBL" id="CAB3645177.1"/>
    </source>
</evidence>
<reference evidence="3 4" key="1">
    <citation type="submission" date="2020-04" db="EMBL/GenBank/DDBJ databases">
        <authorList>
            <person name="De Canck E."/>
        </authorList>
    </citation>
    <scope>NUCLEOTIDE SEQUENCE [LARGE SCALE GENOMIC DNA]</scope>
    <source>
        <strain evidence="3 4">LMG 26845</strain>
    </source>
</reference>
<dbReference type="Pfam" id="PF08666">
    <property type="entry name" value="SAF"/>
    <property type="match status" value="1"/>
</dbReference>
<dbReference type="SMART" id="SM00858">
    <property type="entry name" value="SAF"/>
    <property type="match status" value="1"/>
</dbReference>